<dbReference type="SMART" id="SM00247">
    <property type="entry name" value="XTALbg"/>
    <property type="match status" value="1"/>
</dbReference>
<dbReference type="PANTHER" id="PTHR10963:SF55">
    <property type="entry name" value="GLYCOSIDE HYDROLASE FAMILY 16 PROTEIN"/>
    <property type="match status" value="1"/>
</dbReference>
<dbReference type="Pfam" id="PF00722">
    <property type="entry name" value="Glyco_hydro_16"/>
    <property type="match status" value="1"/>
</dbReference>
<keyword evidence="3" id="KW-0732">Signal</keyword>
<dbReference type="PANTHER" id="PTHR10963">
    <property type="entry name" value="GLYCOSYL HYDROLASE-RELATED"/>
    <property type="match status" value="1"/>
</dbReference>
<proteinExistence type="inferred from homology"/>
<name>A0A9E6ZQ03_9FLAO</name>
<dbReference type="KEGG" id="fbm:MQE35_03605"/>
<sequence>MKTIIYRKVLLIMFFMVGSYLFSQDWTLVWQDEFNGSISSDWVFETGNGNSGWGNNELQYYRQENATVENGSLVITARHESYGGYNYTSARMKTQGRKSWKYGKIEARIAMPSFMGSWPAFWMLGDNISSVGWPACGEIDIMEHINTEAQTHGTIHWEDHNALYANYSDATPVNPVTDYHIYTVEWDEAAIKWFVDGNLFHEANISGGINGTGEFHNNFFILLNMAIGGNWPGFNIDNNAFPATMRVDYVRVYQKGGSNPNPTGVVTLYQHCPYDGYAIGLSEGSYTLSQLQAMGMSDNAISSIKVQSGYKATLYDGDNFTGDSLVKTSDDDCIDDDGFNDRLTSVIVSANTTGGSTVIEAENYSNMSGVQVEACTEGGENVGYIDAGDWMAYAGINFPVSGNYLIEYRVASESGGGVLSADLNAGATVLGQLNVPSTGGWQNWTTISHTVYVTAGTHAFGIYASAGGWNLNWIKITSVANSAAKATVAIKEVNAEESKSVEAYPVPTTNFLNIEGFSTGASVIIFDVSGKPVLETTLNKNMAVPAVDVTSLKAGTYILKDKQTGKSIRFTKK</sequence>
<dbReference type="GO" id="GO:0005975">
    <property type="term" value="P:carbohydrate metabolic process"/>
    <property type="evidence" value="ECO:0007669"/>
    <property type="project" value="InterPro"/>
</dbReference>
<feature type="domain" description="CBM6" evidence="6">
    <location>
        <begin position="357"/>
        <end position="477"/>
    </location>
</feature>
<dbReference type="InterPro" id="IPR013320">
    <property type="entry name" value="ConA-like_dom_sf"/>
</dbReference>
<dbReference type="CDD" id="cd04080">
    <property type="entry name" value="CBM6_cellulase-like"/>
    <property type="match status" value="1"/>
</dbReference>
<evidence type="ECO:0000313" key="9">
    <source>
        <dbReference type="Proteomes" id="UP000831290"/>
    </source>
</evidence>
<accession>A0A9E6ZQ03</accession>
<feature type="domain" description="GH16" evidence="7">
    <location>
        <begin position="24"/>
        <end position="258"/>
    </location>
</feature>
<dbReference type="InterPro" id="IPR005084">
    <property type="entry name" value="CBM6"/>
</dbReference>
<dbReference type="GO" id="GO:0030246">
    <property type="term" value="F:carbohydrate binding"/>
    <property type="evidence" value="ECO:0007669"/>
    <property type="project" value="InterPro"/>
</dbReference>
<dbReference type="Gene3D" id="2.60.20.10">
    <property type="entry name" value="Crystallins"/>
    <property type="match status" value="1"/>
</dbReference>
<evidence type="ECO:0000259" key="6">
    <source>
        <dbReference type="PROSITE" id="PS51175"/>
    </source>
</evidence>
<keyword evidence="9" id="KW-1185">Reference proteome</keyword>
<dbReference type="EMBL" id="CP094358">
    <property type="protein sequence ID" value="UOB18380.1"/>
    <property type="molecule type" value="Genomic_DNA"/>
</dbReference>
<dbReference type="NCBIfam" id="TIGR04183">
    <property type="entry name" value="Por_Secre_tail"/>
    <property type="match status" value="1"/>
</dbReference>
<feature type="domain" description="Beta/gamma crystallin 'Greek key'" evidence="5">
    <location>
        <begin position="264"/>
        <end position="308"/>
    </location>
</feature>
<dbReference type="PROSITE" id="PS50915">
    <property type="entry name" value="CRYSTALLIN_BETA_GAMMA"/>
    <property type="match status" value="1"/>
</dbReference>
<evidence type="ECO:0000256" key="3">
    <source>
        <dbReference type="ARBA" id="ARBA00022729"/>
    </source>
</evidence>
<dbReference type="SMART" id="SM00606">
    <property type="entry name" value="CBD_IV"/>
    <property type="match status" value="1"/>
</dbReference>
<dbReference type="SUPFAM" id="SSF49785">
    <property type="entry name" value="Galactose-binding domain-like"/>
    <property type="match status" value="1"/>
</dbReference>
<organism evidence="8 9">
    <name type="scientific">Abyssalbus ytuae</name>
    <dbReference type="NCBI Taxonomy" id="2926907"/>
    <lineage>
        <taxon>Bacteria</taxon>
        <taxon>Pseudomonadati</taxon>
        <taxon>Bacteroidota</taxon>
        <taxon>Flavobacteriia</taxon>
        <taxon>Flavobacteriales</taxon>
        <taxon>Flavobacteriaceae</taxon>
        <taxon>Abyssalbus</taxon>
    </lineage>
</organism>
<dbReference type="InterPro" id="IPR050546">
    <property type="entry name" value="Glycosyl_Hydrlase_16"/>
</dbReference>
<keyword evidence="4" id="KW-0677">Repeat</keyword>
<dbReference type="AlphaFoldDB" id="A0A9E6ZQ03"/>
<dbReference type="Gene3D" id="2.60.120.260">
    <property type="entry name" value="Galactose-binding domain-like"/>
    <property type="match status" value="1"/>
</dbReference>
<dbReference type="RefSeq" id="WP_255844560.1">
    <property type="nucleotide sequence ID" value="NZ_CP094358.1"/>
</dbReference>
<reference evidence="8" key="1">
    <citation type="submission" date="2022-03" db="EMBL/GenBank/DDBJ databases">
        <title>Description of Abyssus ytuae gen. nov., sp. nov., a novel member of the family Flavobacteriaceae isolated from the sediment of Mariana Trench.</title>
        <authorList>
            <person name="Zhang J."/>
            <person name="Xu X."/>
        </authorList>
    </citation>
    <scope>NUCLEOTIDE SEQUENCE</scope>
    <source>
        <strain evidence="8">MT3330</strain>
    </source>
</reference>
<evidence type="ECO:0000313" key="8">
    <source>
        <dbReference type="EMBL" id="UOB18380.1"/>
    </source>
</evidence>
<evidence type="ECO:0000256" key="1">
    <source>
        <dbReference type="ARBA" id="ARBA00006865"/>
    </source>
</evidence>
<dbReference type="SUPFAM" id="SSF49899">
    <property type="entry name" value="Concanavalin A-like lectins/glucanases"/>
    <property type="match status" value="1"/>
</dbReference>
<dbReference type="GO" id="GO:0004553">
    <property type="term" value="F:hydrolase activity, hydrolyzing O-glycosyl compounds"/>
    <property type="evidence" value="ECO:0007669"/>
    <property type="project" value="InterPro"/>
</dbReference>
<dbReference type="PROSITE" id="PS51175">
    <property type="entry name" value="CBM6"/>
    <property type="match status" value="1"/>
</dbReference>
<dbReference type="InterPro" id="IPR011024">
    <property type="entry name" value="G_crystallin-like"/>
</dbReference>
<comment type="similarity">
    <text evidence="2">Belongs to the beta/gamma-crystallin family.</text>
</comment>
<dbReference type="Gene3D" id="2.60.120.200">
    <property type="match status" value="1"/>
</dbReference>
<dbReference type="Pfam" id="PF03422">
    <property type="entry name" value="CBM_6"/>
    <property type="match status" value="1"/>
</dbReference>
<dbReference type="InterPro" id="IPR000757">
    <property type="entry name" value="Beta-glucanase-like"/>
</dbReference>
<dbReference type="PROSITE" id="PS51762">
    <property type="entry name" value="GH16_2"/>
    <property type="match status" value="1"/>
</dbReference>
<protein>
    <submittedName>
        <fullName evidence="8">Carbohydrate-binding protein</fullName>
    </submittedName>
</protein>
<evidence type="ECO:0000256" key="4">
    <source>
        <dbReference type="ARBA" id="ARBA00022737"/>
    </source>
</evidence>
<dbReference type="InterPro" id="IPR006584">
    <property type="entry name" value="Cellulose-bd_IV"/>
</dbReference>
<dbReference type="SUPFAM" id="SSF49695">
    <property type="entry name" value="gamma-Crystallin-like"/>
    <property type="match status" value="1"/>
</dbReference>
<comment type="similarity">
    <text evidence="1">Belongs to the glycosyl hydrolase 16 family.</text>
</comment>
<evidence type="ECO:0000259" key="7">
    <source>
        <dbReference type="PROSITE" id="PS51762"/>
    </source>
</evidence>
<dbReference type="InterPro" id="IPR008979">
    <property type="entry name" value="Galactose-bd-like_sf"/>
</dbReference>
<dbReference type="Pfam" id="PF18962">
    <property type="entry name" value="Por_Secre_tail"/>
    <property type="match status" value="1"/>
</dbReference>
<evidence type="ECO:0000256" key="2">
    <source>
        <dbReference type="ARBA" id="ARBA00009646"/>
    </source>
</evidence>
<gene>
    <name evidence="8" type="ORF">MQE35_03605</name>
</gene>
<dbReference type="CDD" id="cd08023">
    <property type="entry name" value="GH16_laminarinase_like"/>
    <property type="match status" value="1"/>
</dbReference>
<dbReference type="Proteomes" id="UP000831290">
    <property type="component" value="Chromosome"/>
</dbReference>
<evidence type="ECO:0000259" key="5">
    <source>
        <dbReference type="PROSITE" id="PS50915"/>
    </source>
</evidence>
<dbReference type="InterPro" id="IPR026444">
    <property type="entry name" value="Secre_tail"/>
</dbReference>
<dbReference type="InterPro" id="IPR001064">
    <property type="entry name" value="Beta/gamma_crystallin"/>
</dbReference>